<dbReference type="InterPro" id="IPR024709">
    <property type="entry name" value="FucosylTrfase_pln"/>
</dbReference>
<accession>A0A835QCW0</accession>
<evidence type="ECO:0000256" key="2">
    <source>
        <dbReference type="ARBA" id="ARBA00007737"/>
    </source>
</evidence>
<dbReference type="PIRSF" id="PIRSF009360">
    <property type="entry name" value="UCP009360"/>
    <property type="match status" value="1"/>
</dbReference>
<feature type="transmembrane region" description="Helical" evidence="12">
    <location>
        <begin position="108"/>
        <end position="129"/>
    </location>
</feature>
<protein>
    <recommendedName>
        <fullName evidence="11">O-fucosyltransferase family protein</fullName>
    </recommendedName>
</protein>
<evidence type="ECO:0000256" key="4">
    <source>
        <dbReference type="ARBA" id="ARBA00022679"/>
    </source>
</evidence>
<evidence type="ECO:0000256" key="12">
    <source>
        <dbReference type="SAM" id="Phobius"/>
    </source>
</evidence>
<evidence type="ECO:0000313" key="16">
    <source>
        <dbReference type="Proteomes" id="UP000639772"/>
    </source>
</evidence>
<organism evidence="14 16">
    <name type="scientific">Vanilla planifolia</name>
    <name type="common">Vanilla</name>
    <dbReference type="NCBI Taxonomy" id="51239"/>
    <lineage>
        <taxon>Eukaryota</taxon>
        <taxon>Viridiplantae</taxon>
        <taxon>Streptophyta</taxon>
        <taxon>Embryophyta</taxon>
        <taxon>Tracheophyta</taxon>
        <taxon>Spermatophyta</taxon>
        <taxon>Magnoliopsida</taxon>
        <taxon>Liliopsida</taxon>
        <taxon>Asparagales</taxon>
        <taxon>Orchidaceae</taxon>
        <taxon>Vanilloideae</taxon>
        <taxon>Vanilleae</taxon>
        <taxon>Vanilla</taxon>
    </lineage>
</organism>
<dbReference type="Proteomes" id="UP000636800">
    <property type="component" value="Unassembled WGS sequence"/>
</dbReference>
<evidence type="ECO:0000313" key="13">
    <source>
        <dbReference type="EMBL" id="KAG0451418.1"/>
    </source>
</evidence>
<keyword evidence="9" id="KW-0294">Fucose metabolism</keyword>
<evidence type="ECO:0000256" key="6">
    <source>
        <dbReference type="ARBA" id="ARBA00022989"/>
    </source>
</evidence>
<evidence type="ECO:0000256" key="3">
    <source>
        <dbReference type="ARBA" id="ARBA00022676"/>
    </source>
</evidence>
<dbReference type="CDD" id="cd11299">
    <property type="entry name" value="O-FucT_plant"/>
    <property type="match status" value="1"/>
</dbReference>
<keyword evidence="7 12" id="KW-0472">Membrane</keyword>
<keyword evidence="10" id="KW-0119">Carbohydrate metabolism</keyword>
<dbReference type="Pfam" id="PF10250">
    <property type="entry name" value="O-FucT"/>
    <property type="match status" value="1"/>
</dbReference>
<sequence length="656" mass="73912">MSGEESPALIAGDSSLFLARFQSDNPRSWQGSPKTIVSPSVLSSSFDAVEGEQIFSSRCFGLSWVWGSVFGVLMMISALSGNDVRLSQSHGSRSMKDGRWWRRLRRRTLKVVLWAAVVGLFFLLNLLMFRRLQHGPTSRREVLSDALNTTLQALPMPQFGGKRISYEKVRMPRQVMYSRLLTLATHSLADAKSEPRDLWKETLMPSIPWKPCADQRSWEPSEGTNGYILVSANGGISQQRVAICNAVAIARLLNSTLVLPQFLYSSVWQDSSQFSDIYNAEHFINHLKDDIKIVKELPVELQSLDLEAIGSLMTDAEIKKEEKPSFYVKKILPVLLKNKVVHLTGFGNRLAFDPIPFNLQRLRCRCNFHALQFVKRIQETGGLLIQRMRRHRSQQSQLEHSLVGSLPAKLDNNERAALPSVAYRYLSIHLRFEIDMAAYSLCYFGGGDEEMKELEAYRQVHFPALTAQRKSIKMPSPEVLRSEGQCPLTPEEAVLMLAALGYKQKTRIYVAGADIYGGKLRMAALKSLYPNLETKESLLSSAEIEPFRHFSSQLAALDFIACAAADAFAMTDSGSQLSSLVAGYRVYYGGTIHPTIRPNKRRLASAFARNSTIKWKYFEASVRKAVKQSKMVEERPKGRSIYRHPRCLECMCPVPA</sequence>
<dbReference type="GO" id="GO:0016020">
    <property type="term" value="C:membrane"/>
    <property type="evidence" value="ECO:0007669"/>
    <property type="project" value="UniProtKB-SubCell"/>
</dbReference>
<comment type="similarity">
    <text evidence="2">Belongs to the glycosyltransferase GT106 family.</text>
</comment>
<keyword evidence="6 12" id="KW-1133">Transmembrane helix</keyword>
<keyword evidence="4" id="KW-0808">Transferase</keyword>
<evidence type="ECO:0000256" key="7">
    <source>
        <dbReference type="ARBA" id="ARBA00023136"/>
    </source>
</evidence>
<evidence type="ECO:0000256" key="9">
    <source>
        <dbReference type="ARBA" id="ARBA00023253"/>
    </source>
</evidence>
<dbReference type="EMBL" id="JADCNL010000059">
    <property type="protein sequence ID" value="KAG0451418.1"/>
    <property type="molecule type" value="Genomic_DNA"/>
</dbReference>
<comment type="caution">
    <text evidence="14">The sequence shown here is derived from an EMBL/GenBank/DDBJ whole genome shotgun (WGS) entry which is preliminary data.</text>
</comment>
<dbReference type="OrthoDB" id="1868072at2759"/>
<keyword evidence="8" id="KW-0325">Glycoprotein</keyword>
<keyword evidence="5 12" id="KW-0812">Transmembrane</keyword>
<reference evidence="15 16" key="1">
    <citation type="journal article" date="2020" name="Nat. Food">
        <title>A phased Vanilla planifolia genome enables genetic improvement of flavour and production.</title>
        <authorList>
            <person name="Hasing T."/>
            <person name="Tang H."/>
            <person name="Brym M."/>
            <person name="Khazi F."/>
            <person name="Huang T."/>
            <person name="Chambers A.H."/>
        </authorList>
    </citation>
    <scope>NUCLEOTIDE SEQUENCE [LARGE SCALE GENOMIC DNA]</scope>
    <source>
        <tissue evidence="14">Leaf</tissue>
    </source>
</reference>
<evidence type="ECO:0000256" key="8">
    <source>
        <dbReference type="ARBA" id="ARBA00023180"/>
    </source>
</evidence>
<keyword evidence="15" id="KW-1185">Reference proteome</keyword>
<keyword evidence="3" id="KW-0328">Glycosyltransferase</keyword>
<dbReference type="InterPro" id="IPR019378">
    <property type="entry name" value="GDP-Fuc_O-FucTrfase"/>
</dbReference>
<dbReference type="InterPro" id="IPR052272">
    <property type="entry name" value="GT106_glycosyltransferase"/>
</dbReference>
<evidence type="ECO:0000256" key="1">
    <source>
        <dbReference type="ARBA" id="ARBA00004167"/>
    </source>
</evidence>
<evidence type="ECO:0000256" key="10">
    <source>
        <dbReference type="ARBA" id="ARBA00023277"/>
    </source>
</evidence>
<evidence type="ECO:0000313" key="14">
    <source>
        <dbReference type="EMBL" id="KAG0468375.1"/>
    </source>
</evidence>
<dbReference type="AlphaFoldDB" id="A0A835QCW0"/>
<dbReference type="PANTHER" id="PTHR31933:SF9">
    <property type="entry name" value="O-FUCOSYLTRANSFERASE 2"/>
    <property type="match status" value="1"/>
</dbReference>
<proteinExistence type="inferred from homology"/>
<feature type="transmembrane region" description="Helical" evidence="12">
    <location>
        <begin position="64"/>
        <end position="87"/>
    </location>
</feature>
<evidence type="ECO:0000256" key="5">
    <source>
        <dbReference type="ARBA" id="ARBA00022692"/>
    </source>
</evidence>
<gene>
    <name evidence="14" type="ORF">HPP92_017703</name>
    <name evidence="13" type="ORF">HPP92_026433</name>
</gene>
<dbReference type="GO" id="GO:0016757">
    <property type="term" value="F:glycosyltransferase activity"/>
    <property type="evidence" value="ECO:0007669"/>
    <property type="project" value="UniProtKB-KW"/>
</dbReference>
<dbReference type="GO" id="GO:0006004">
    <property type="term" value="P:fucose metabolic process"/>
    <property type="evidence" value="ECO:0007669"/>
    <property type="project" value="UniProtKB-KW"/>
</dbReference>
<evidence type="ECO:0000313" key="15">
    <source>
        <dbReference type="Proteomes" id="UP000636800"/>
    </source>
</evidence>
<dbReference type="PANTHER" id="PTHR31933">
    <property type="entry name" value="O-FUCOSYLTRANSFERASE 2-RELATED"/>
    <property type="match status" value="1"/>
</dbReference>
<comment type="subcellular location">
    <subcellularLocation>
        <location evidence="1">Membrane</location>
        <topology evidence="1">Single-pass membrane protein</topology>
    </subcellularLocation>
</comment>
<dbReference type="Proteomes" id="UP000639772">
    <property type="component" value="Chromosome 9"/>
</dbReference>
<name>A0A835QCW0_VANPL</name>
<dbReference type="EMBL" id="JADCNM010000009">
    <property type="protein sequence ID" value="KAG0468375.1"/>
    <property type="molecule type" value="Genomic_DNA"/>
</dbReference>
<evidence type="ECO:0000256" key="11">
    <source>
        <dbReference type="ARBA" id="ARBA00030350"/>
    </source>
</evidence>